<keyword evidence="1" id="KW-0175">Coiled coil</keyword>
<comment type="caution">
    <text evidence="3">The sequence shown here is derived from an EMBL/GenBank/DDBJ whole genome shotgun (WGS) entry which is preliminary data.</text>
</comment>
<dbReference type="AlphaFoldDB" id="A0AAD4Z3P0"/>
<dbReference type="EMBL" id="JAJFAZ020000004">
    <property type="protein sequence ID" value="KAI5330743.1"/>
    <property type="molecule type" value="Genomic_DNA"/>
</dbReference>
<evidence type="ECO:0000313" key="3">
    <source>
        <dbReference type="EMBL" id="KAI5330743.1"/>
    </source>
</evidence>
<name>A0AAD4Z3P0_PRUDU</name>
<dbReference type="Proteomes" id="UP001054821">
    <property type="component" value="Chromosome 4"/>
</dbReference>
<gene>
    <name evidence="3" type="ORF">L3X38_020869</name>
</gene>
<accession>A0AAD4Z3P0</accession>
<feature type="region of interest" description="Disordered" evidence="2">
    <location>
        <begin position="92"/>
        <end position="131"/>
    </location>
</feature>
<protein>
    <submittedName>
        <fullName evidence="3">Uncharacterized protein</fullName>
    </submittedName>
</protein>
<organism evidence="3 4">
    <name type="scientific">Prunus dulcis</name>
    <name type="common">Almond</name>
    <name type="synonym">Amygdalus dulcis</name>
    <dbReference type="NCBI Taxonomy" id="3755"/>
    <lineage>
        <taxon>Eukaryota</taxon>
        <taxon>Viridiplantae</taxon>
        <taxon>Streptophyta</taxon>
        <taxon>Embryophyta</taxon>
        <taxon>Tracheophyta</taxon>
        <taxon>Spermatophyta</taxon>
        <taxon>Magnoliopsida</taxon>
        <taxon>eudicotyledons</taxon>
        <taxon>Gunneridae</taxon>
        <taxon>Pentapetalae</taxon>
        <taxon>rosids</taxon>
        <taxon>fabids</taxon>
        <taxon>Rosales</taxon>
        <taxon>Rosaceae</taxon>
        <taxon>Amygdaloideae</taxon>
        <taxon>Amygdaleae</taxon>
        <taxon>Prunus</taxon>
    </lineage>
</organism>
<dbReference type="PANTHER" id="PTHR35493:SF1">
    <property type="entry name" value="STRUCTURAL MAINTENANCE OF CHROMOSOMES PROTEIN"/>
    <property type="match status" value="1"/>
</dbReference>
<dbReference type="PANTHER" id="PTHR35493">
    <property type="entry name" value="STRUCTURAL MAINTENANCE OF CHROMOSOMES PROTEIN"/>
    <property type="match status" value="1"/>
</dbReference>
<feature type="coiled-coil region" evidence="1">
    <location>
        <begin position="2"/>
        <end position="71"/>
    </location>
</feature>
<evidence type="ECO:0000256" key="1">
    <source>
        <dbReference type="SAM" id="Coils"/>
    </source>
</evidence>
<reference evidence="3 4" key="1">
    <citation type="journal article" date="2022" name="G3 (Bethesda)">
        <title>Whole-genome sequence and methylome profiling of the almond [Prunus dulcis (Mill.) D.A. Webb] cultivar 'Nonpareil'.</title>
        <authorList>
            <person name="D'Amico-Willman K.M."/>
            <person name="Ouma W.Z."/>
            <person name="Meulia T."/>
            <person name="Sideli G.M."/>
            <person name="Gradziel T.M."/>
            <person name="Fresnedo-Ramirez J."/>
        </authorList>
    </citation>
    <scope>NUCLEOTIDE SEQUENCE [LARGE SCALE GENOMIC DNA]</scope>
    <source>
        <strain evidence="3">Clone GOH B32 T37-40</strain>
    </source>
</reference>
<feature type="compositionally biased region" description="Low complexity" evidence="2">
    <location>
        <begin position="117"/>
        <end position="129"/>
    </location>
</feature>
<proteinExistence type="predicted"/>
<keyword evidence="4" id="KW-1185">Reference proteome</keyword>
<evidence type="ECO:0000313" key="4">
    <source>
        <dbReference type="Proteomes" id="UP001054821"/>
    </source>
</evidence>
<evidence type="ECO:0000256" key="2">
    <source>
        <dbReference type="SAM" id="MobiDB-lite"/>
    </source>
</evidence>
<sequence length="221" mass="25211">MLEEKNREVDKLKDLCLKQREEIKSLKNAILFPDVLNSQLQEMLEKQGSELKQAKQVIPNLQRQVTSLTGQLQCLAEDLAEVKADKCSVRARFQRDDSSPRTPTYDDNEPSNSVEFSSGDPTSPGSPDDMFLKDLNPCLTPYYAKTKSKEFDEMGYDSPYGHHESLSQNKMEFGFNFCAKKLSRSSDCSQKSEAESRIAQANRRLGDGRRTYGKQIHQRFI</sequence>